<dbReference type="InterPro" id="IPR043502">
    <property type="entry name" value="DNA/RNA_pol_sf"/>
</dbReference>
<dbReference type="AlphaFoldDB" id="A0A438IZV4"/>
<dbReference type="InterPro" id="IPR053134">
    <property type="entry name" value="RNA-dir_DNA_polymerase"/>
</dbReference>
<feature type="domain" description="Reverse transcriptase" evidence="1">
    <location>
        <begin position="195"/>
        <end position="328"/>
    </location>
</feature>
<dbReference type="Gene3D" id="3.30.420.10">
    <property type="entry name" value="Ribonuclease H-like superfamily/Ribonuclease H"/>
    <property type="match status" value="1"/>
</dbReference>
<dbReference type="CDD" id="cd01647">
    <property type="entry name" value="RT_LTR"/>
    <property type="match status" value="1"/>
</dbReference>
<dbReference type="InterPro" id="IPR012337">
    <property type="entry name" value="RNaseH-like_sf"/>
</dbReference>
<gene>
    <name evidence="2" type="primary">RRPO_20</name>
    <name evidence="2" type="ORF">CK203_028295</name>
</gene>
<keyword evidence="2" id="KW-0808">Transferase</keyword>
<comment type="caution">
    <text evidence="2">The sequence shown here is derived from an EMBL/GenBank/DDBJ whole genome shotgun (WGS) entry which is preliminary data.</text>
</comment>
<organism evidence="2 3">
    <name type="scientific">Vitis vinifera</name>
    <name type="common">Grape</name>
    <dbReference type="NCBI Taxonomy" id="29760"/>
    <lineage>
        <taxon>Eukaryota</taxon>
        <taxon>Viridiplantae</taxon>
        <taxon>Streptophyta</taxon>
        <taxon>Embryophyta</taxon>
        <taxon>Tracheophyta</taxon>
        <taxon>Spermatophyta</taxon>
        <taxon>Magnoliopsida</taxon>
        <taxon>eudicotyledons</taxon>
        <taxon>Gunneridae</taxon>
        <taxon>Pentapetalae</taxon>
        <taxon>rosids</taxon>
        <taxon>Vitales</taxon>
        <taxon>Vitaceae</taxon>
        <taxon>Viteae</taxon>
        <taxon>Vitis</taxon>
    </lineage>
</organism>
<name>A0A438IZV4_VITVI</name>
<sequence>MDNGSAMEALWERIAWMEEVLREWPSEDDSVASWVEHTMKEIQVQRSLLKMHDQFFEEKVASLKGSSSGSKSPPKIRVLEPKGFNGIGLDRTLETRVHDLAIVIDVADCLVDYKMGGTISTMQNSNLLCVPLDDFDLILGIDFVLKAKMALILYLGGLKGQKTYVTTLIEIKEGQSMEVLDSVVGVLKEFKDVMALNKVTIKNKYLIPLVAELFDILSKASYFTKLYLRSGYWQVPIVAGDDEITTSVTQYGSYDFLVMPFGLTNIRATFCNLMNDVLFDYFDAVVVVYLDDIVVYSQTLIEHEKHLRMVFQRLREHMFYVKPKKSIEALTAWKHLHNGHRQYGQYLLQNIEEDESQTVIFNFNEMIKQATELNATYGERWYVPKGGLRRELLWETHDDRWAGHPGLCEVRPSLSDGQDREKEGCRVVAAPPHSREALEKHLHGIHHFIPKEEATRLFFTNAVKHFGLSRDIVSDRDARFTGQFWIELFKLFGSELKFSTTNNPQNDGQIENQCLIGGVSPTLCDDNTKELSGFS</sequence>
<dbReference type="Gene3D" id="3.10.10.10">
    <property type="entry name" value="HIV Type 1 Reverse Transcriptase, subunit A, domain 1"/>
    <property type="match status" value="1"/>
</dbReference>
<dbReference type="GO" id="GO:0003964">
    <property type="term" value="F:RNA-directed DNA polymerase activity"/>
    <property type="evidence" value="ECO:0007669"/>
    <property type="project" value="UniProtKB-KW"/>
</dbReference>
<dbReference type="Pfam" id="PF00078">
    <property type="entry name" value="RVT_1"/>
    <property type="match status" value="1"/>
</dbReference>
<dbReference type="GO" id="GO:0003676">
    <property type="term" value="F:nucleic acid binding"/>
    <property type="evidence" value="ECO:0007669"/>
    <property type="project" value="InterPro"/>
</dbReference>
<dbReference type="InterPro" id="IPR043128">
    <property type="entry name" value="Rev_trsase/Diguanyl_cyclase"/>
</dbReference>
<proteinExistence type="predicted"/>
<dbReference type="PANTHER" id="PTHR24559">
    <property type="entry name" value="TRANSPOSON TY3-I GAG-POL POLYPROTEIN"/>
    <property type="match status" value="1"/>
</dbReference>
<reference evidence="2 3" key="1">
    <citation type="journal article" date="2018" name="PLoS Genet.">
        <title>Population sequencing reveals clonal diversity and ancestral inbreeding in the grapevine cultivar Chardonnay.</title>
        <authorList>
            <person name="Roach M.J."/>
            <person name="Johnson D.L."/>
            <person name="Bohlmann J."/>
            <person name="van Vuuren H.J."/>
            <person name="Jones S.J."/>
            <person name="Pretorius I.S."/>
            <person name="Schmidt S.A."/>
            <person name="Borneman A.R."/>
        </authorList>
    </citation>
    <scope>NUCLEOTIDE SEQUENCE [LARGE SCALE GENOMIC DNA]</scope>
    <source>
        <strain evidence="3">cv. Chardonnay</strain>
        <tissue evidence="2">Leaf</tissue>
    </source>
</reference>
<dbReference type="Gene3D" id="3.30.70.270">
    <property type="match status" value="1"/>
</dbReference>
<protein>
    <submittedName>
        <fullName evidence="2">RNA-directed DNA polymerase-like</fullName>
    </submittedName>
</protein>
<accession>A0A438IZV4</accession>
<dbReference type="InterPro" id="IPR036397">
    <property type="entry name" value="RNaseH_sf"/>
</dbReference>
<dbReference type="EMBL" id="QGNW01000071">
    <property type="protein sequence ID" value="RVX02237.1"/>
    <property type="molecule type" value="Genomic_DNA"/>
</dbReference>
<dbReference type="Proteomes" id="UP000288805">
    <property type="component" value="Unassembled WGS sequence"/>
</dbReference>
<evidence type="ECO:0000313" key="2">
    <source>
        <dbReference type="EMBL" id="RVX02237.1"/>
    </source>
</evidence>
<dbReference type="InterPro" id="IPR000477">
    <property type="entry name" value="RT_dom"/>
</dbReference>
<dbReference type="SUPFAM" id="SSF53098">
    <property type="entry name" value="Ribonuclease H-like"/>
    <property type="match status" value="1"/>
</dbReference>
<evidence type="ECO:0000313" key="3">
    <source>
        <dbReference type="Proteomes" id="UP000288805"/>
    </source>
</evidence>
<keyword evidence="2" id="KW-0548">Nucleotidyltransferase</keyword>
<evidence type="ECO:0000259" key="1">
    <source>
        <dbReference type="Pfam" id="PF00078"/>
    </source>
</evidence>
<dbReference type="PANTHER" id="PTHR24559:SF443">
    <property type="entry name" value="RNA-DIRECTED DNA POLYMERASE HOMOLOG"/>
    <property type="match status" value="1"/>
</dbReference>
<keyword evidence="2" id="KW-0695">RNA-directed DNA polymerase</keyword>
<dbReference type="SUPFAM" id="SSF56672">
    <property type="entry name" value="DNA/RNA polymerases"/>
    <property type="match status" value="1"/>
</dbReference>